<protein>
    <submittedName>
        <fullName evidence="1">Prophage P2a protein 33</fullName>
    </submittedName>
</protein>
<reference key="2">
    <citation type="submission" date="2011-06" db="EMBL/GenBank/DDBJ databases">
        <title>Complete resequencing and reannotation of the Lactobacillus plantarum WCFS1 genome.</title>
        <authorList>
            <person name="Siezen R.J."/>
            <person name="Francke C."/>
            <person name="Renckens B."/>
            <person name="Boekhorst J."/>
            <person name="Wels M."/>
            <person name="Kleerebezem M."/>
            <person name="van Hijum S.A.F.T."/>
        </authorList>
    </citation>
    <scope>NUCLEOTIDE SEQUENCE</scope>
    <source>
        <strain>WCFS1</strain>
    </source>
</reference>
<dbReference type="RefSeq" id="WP_011101756.1">
    <property type="nucleotide sequence ID" value="NC_004567.2"/>
</dbReference>
<proteinExistence type="predicted"/>
<reference evidence="1 2" key="3">
    <citation type="journal article" date="2012" name="J. Bacteriol.">
        <title>Complete resequencing and reannotation of the Lactobacillus plantarum WCFS1 genome.</title>
        <authorList>
            <person name="Siezen R.J."/>
            <person name="Francke C."/>
            <person name="Renckens B."/>
            <person name="Boekhorst J."/>
            <person name="Wels M."/>
            <person name="Kleerebezem M."/>
            <person name="van Hijum S.A.F.T."/>
        </authorList>
    </citation>
    <scope>NUCLEOTIDE SEQUENCE [LARGE SCALE GENOMIC DNA]</scope>
    <source>
        <strain evidence="2">ATCC BAA-793 / NCIMB 8826 / WCFS1</strain>
    </source>
</reference>
<dbReference type="Proteomes" id="UP000000432">
    <property type="component" value="Chromosome"/>
</dbReference>
<dbReference type="KEGG" id="lpl:lp_2424"/>
<dbReference type="STRING" id="220668.lp_2424"/>
<reference evidence="1 2" key="1">
    <citation type="journal article" date="2003" name="Proc. Natl. Acad. Sci. U.S.A.">
        <title>Complete genome sequence of Lactobacillus plantarum WCFS1.</title>
        <authorList>
            <person name="Kleerebezem M."/>
            <person name="Boekhorst J."/>
            <person name="van Kranenburg R."/>
            <person name="Molenaar D."/>
            <person name="Kuipers O.P."/>
            <person name="Leer R."/>
            <person name="Tarchini R."/>
            <person name="Peters S.A."/>
            <person name="Sandbrink H.M."/>
            <person name="Fiers M.W."/>
            <person name="Stiekema W."/>
            <person name="Lankhorst R.M."/>
            <person name="Bron P.A."/>
            <person name="Hoffer S.M."/>
            <person name="Groot M.N."/>
            <person name="Kerkhoven R."/>
            <person name="de Vries M."/>
            <person name="Ursing B."/>
            <person name="de Vos W.M."/>
            <person name="Siezen R.J."/>
        </authorList>
    </citation>
    <scope>NUCLEOTIDE SEQUENCE [LARGE SCALE GENOMIC DNA]</scope>
    <source>
        <strain evidence="2">ATCC BAA-793 / NCIMB 8826 / WCFS1</strain>
    </source>
</reference>
<dbReference type="eggNOG" id="ENOG5033670">
    <property type="taxonomic scope" value="Bacteria"/>
</dbReference>
<accession>F9UQW4</accession>
<dbReference type="AlphaFoldDB" id="F9UQW4"/>
<evidence type="ECO:0000313" key="1">
    <source>
        <dbReference type="EMBL" id="CCC79603.1"/>
    </source>
</evidence>
<evidence type="ECO:0000313" key="2">
    <source>
        <dbReference type="Proteomes" id="UP000000432"/>
    </source>
</evidence>
<dbReference type="HOGENOM" id="CLU_165422_0_0_9"/>
<dbReference type="EnsemblBacteria" id="CCC79603">
    <property type="protein sequence ID" value="CCC79603"/>
    <property type="gene ID" value="lp_2424"/>
</dbReference>
<gene>
    <name evidence="1" type="ordered locus">lp_2424</name>
</gene>
<dbReference type="EMBL" id="AL935263">
    <property type="protein sequence ID" value="CCC79603.1"/>
    <property type="molecule type" value="Genomic_DNA"/>
</dbReference>
<dbReference type="OrthoDB" id="121684at2"/>
<organism evidence="1 2">
    <name type="scientific">Lactiplantibacillus plantarum (strain ATCC BAA-793 / NCIMB 8826 / WCFS1)</name>
    <name type="common">Lactobacillus plantarum</name>
    <dbReference type="NCBI Taxonomy" id="220668"/>
    <lineage>
        <taxon>Bacteria</taxon>
        <taxon>Bacillati</taxon>
        <taxon>Bacillota</taxon>
        <taxon>Bacilli</taxon>
        <taxon>Lactobacillales</taxon>
        <taxon>Lactobacillaceae</taxon>
        <taxon>Lactiplantibacillus</taxon>
    </lineage>
</organism>
<sequence>MRAQKKPVVIEYEVFQDTVTCFNALQDKLRLDPLRVSYHDPDHPILKIETLEGTMTANIGDYIIKGVRGELYPCKPDIFKQTYDLLD</sequence>
<name>F9UQW4_LACPL</name>
<keyword evidence="2" id="KW-1185">Reference proteome</keyword>